<dbReference type="Proteomes" id="UP000298460">
    <property type="component" value="Unassembled WGS sequence"/>
</dbReference>
<dbReference type="Gene3D" id="3.90.1720.10">
    <property type="entry name" value="endopeptidase domain like (from Nostoc punctiforme)"/>
    <property type="match status" value="1"/>
</dbReference>
<dbReference type="AlphaFoldDB" id="A0A4Z0R7Z8"/>
<keyword evidence="2" id="KW-1185">Reference proteome</keyword>
<evidence type="ECO:0008006" key="3">
    <source>
        <dbReference type="Google" id="ProtNLM"/>
    </source>
</evidence>
<dbReference type="OrthoDB" id="2080662at2"/>
<dbReference type="RefSeq" id="WP_135545443.1">
    <property type="nucleotide sequence ID" value="NZ_SPQQ01000002.1"/>
</dbReference>
<dbReference type="EMBL" id="SPQQ01000002">
    <property type="protein sequence ID" value="TGE38948.1"/>
    <property type="molecule type" value="Genomic_DNA"/>
</dbReference>
<proteinExistence type="predicted"/>
<protein>
    <recommendedName>
        <fullName evidence="3">Permuted papain-like amidase YaeF/Yiix C92 family enzyme</fullName>
    </recommendedName>
</protein>
<sequence length="207" mass="24156">MRYDELKNKMNTGDLILFEGEYPISKTIEKLEKCPYSHVGMVIRVEGFADPLFLESTTLTNLEDLVTDNPNKTMAGPKIVNLYERLNHYGEDVKPYVSPKFAYRPLQVERVGMTDTILNLHKKYYGIADPKETKMIWEVIIGRWFRIKANKDNFFCSEWIALVYQELGLINTKYPYNAYMPKDFTSKGKFLKLQKGLFENEVPMTLV</sequence>
<dbReference type="InterPro" id="IPR038765">
    <property type="entry name" value="Papain-like_cys_pep_sf"/>
</dbReference>
<dbReference type="SUPFAM" id="SSF54001">
    <property type="entry name" value="Cysteine proteinases"/>
    <property type="match status" value="1"/>
</dbReference>
<evidence type="ECO:0000313" key="2">
    <source>
        <dbReference type="Proteomes" id="UP000298460"/>
    </source>
</evidence>
<reference evidence="1 2" key="1">
    <citation type="submission" date="2019-03" db="EMBL/GenBank/DDBJ databases">
        <title>Draft Genome Sequence of Desulfosporosinus fructosivorans Strain 63.6F, Isolated from Marine Sediment in the Baltic Sea.</title>
        <authorList>
            <person name="Hausmann B."/>
            <person name="Vandieken V."/>
            <person name="Pjevac P."/>
            <person name="Schreck K."/>
            <person name="Herbold C.W."/>
            <person name="Loy A."/>
        </authorList>
    </citation>
    <scope>NUCLEOTIDE SEQUENCE [LARGE SCALE GENOMIC DNA]</scope>
    <source>
        <strain evidence="1 2">63.6F</strain>
    </source>
</reference>
<comment type="caution">
    <text evidence="1">The sequence shown here is derived from an EMBL/GenBank/DDBJ whole genome shotgun (WGS) entry which is preliminary data.</text>
</comment>
<dbReference type="PANTHER" id="PTHR47112:SF1">
    <property type="entry name" value="PX DOMAIN-CONTAINING PROTEIN"/>
    <property type="match status" value="1"/>
</dbReference>
<evidence type="ECO:0000313" key="1">
    <source>
        <dbReference type="EMBL" id="TGE38948.1"/>
    </source>
</evidence>
<dbReference type="PANTHER" id="PTHR47112">
    <property type="entry name" value="PX DOMAIN-CONTAINING PROTEIN"/>
    <property type="match status" value="1"/>
</dbReference>
<name>A0A4Z0R7Z8_9FIRM</name>
<accession>A0A4Z0R7Z8</accession>
<gene>
    <name evidence="1" type="ORF">E4K67_05610</name>
</gene>
<organism evidence="1 2">
    <name type="scientific">Desulfosporosinus fructosivorans</name>
    <dbReference type="NCBI Taxonomy" id="2018669"/>
    <lineage>
        <taxon>Bacteria</taxon>
        <taxon>Bacillati</taxon>
        <taxon>Bacillota</taxon>
        <taxon>Clostridia</taxon>
        <taxon>Eubacteriales</taxon>
        <taxon>Desulfitobacteriaceae</taxon>
        <taxon>Desulfosporosinus</taxon>
    </lineage>
</organism>